<dbReference type="InterPro" id="IPR004258">
    <property type="entry name" value="DBL"/>
</dbReference>
<evidence type="ECO:0008006" key="7">
    <source>
        <dbReference type="Google" id="ProtNLM"/>
    </source>
</evidence>
<dbReference type="SUPFAM" id="SSF140924">
    <property type="entry name" value="Duffy binding domain-like"/>
    <property type="match status" value="1"/>
</dbReference>
<dbReference type="Proteomes" id="UP000054289">
    <property type="component" value="Unassembled WGS sequence"/>
</dbReference>
<reference evidence="6" key="2">
    <citation type="submission" date="2006-03" db="EMBL/GenBank/DDBJ databases">
        <title>The genome sequence of the Plasmodium falciparum HB3.</title>
        <authorList>
            <consortium name="The Broad Institute Genome Sequencing Platform"/>
            <person name="Birren B."/>
            <person name="Lander E."/>
            <person name="Galagan J."/>
            <person name="Nusbaum C."/>
            <person name="Devon K."/>
            <person name="Henn M."/>
            <person name="Jaffe D."/>
            <person name="Butler J."/>
            <person name="Alvarez P."/>
            <person name="Gnerre S."/>
            <person name="Grabherr M."/>
            <person name="Kleber M."/>
            <person name="Mauceli E."/>
            <person name="Brockman W."/>
            <person name="MacCallum I.A."/>
            <person name="Rounsley S."/>
            <person name="Young S."/>
            <person name="LaButti K."/>
            <person name="Pushparaj V."/>
            <person name="DeCaprio D."/>
            <person name="Crawford M."/>
            <person name="Koehrsen M."/>
            <person name="Engels R."/>
            <person name="Montgomery P."/>
            <person name="Pearson M."/>
            <person name="Howarth C."/>
            <person name="Larson L."/>
            <person name="Luoma S."/>
            <person name="White J."/>
            <person name="Kodira C."/>
            <person name="Zeng Q."/>
            <person name="Oleary S."/>
            <person name="Yandava C."/>
            <person name="Alvarado L."/>
            <person name="Wirth D."/>
            <person name="Volkman S."/>
            <person name="Hartl D."/>
        </authorList>
    </citation>
    <scope>NUCLEOTIDE SEQUENCE [LARGE SCALE GENOMIC DNA]</scope>
</reference>
<evidence type="ECO:0000313" key="5">
    <source>
        <dbReference type="EMBL" id="KOB63619.1"/>
    </source>
</evidence>
<feature type="domain" description="Plasmodium falciparum erythrocyte membrane protein 1 acidic terminal segment" evidence="3">
    <location>
        <begin position="370"/>
        <end position="583"/>
    </location>
</feature>
<reference evidence="5 6" key="1">
    <citation type="submission" date="2006-03" db="EMBL/GenBank/DDBJ databases">
        <title>Annotation of Plasmodium falciparum HB3.</title>
        <authorList>
            <consortium name="The Broad Institute Genome Sequencing Platform"/>
            <person name="Volkman S.K."/>
            <person name="Neafsey D.E."/>
            <person name="Dash A.P."/>
            <person name="Chitnis C.E."/>
            <person name="Hartl D.L."/>
            <person name="Young S.K."/>
            <person name="Zeng Q."/>
            <person name="Koehrsen M."/>
            <person name="Alvarado L."/>
            <person name="Berlin A."/>
            <person name="Borenstein D."/>
            <person name="Chapman S.B."/>
            <person name="Chen Z."/>
            <person name="Engels R."/>
            <person name="Freedman E."/>
            <person name="Gellesch M."/>
            <person name="Goldberg J."/>
            <person name="Griggs A."/>
            <person name="Gujja S."/>
            <person name="Heilman E.R."/>
            <person name="Heiman D.I."/>
            <person name="Howarth C."/>
            <person name="Jen D."/>
            <person name="Larson L."/>
            <person name="Mehta T."/>
            <person name="Neiman D."/>
            <person name="Park D."/>
            <person name="Pearson M."/>
            <person name="Roberts A."/>
            <person name="Saif S."/>
            <person name="Shea T."/>
            <person name="Shenoy N."/>
            <person name="Sisk P."/>
            <person name="Stolte C."/>
            <person name="Sykes S."/>
            <person name="Walk T."/>
            <person name="White J."/>
            <person name="Yandava C."/>
            <person name="Haas B."/>
            <person name="Henn M.R."/>
            <person name="Nusbaum C."/>
            <person name="Birren B."/>
        </authorList>
    </citation>
    <scope>NUCLEOTIDE SEQUENCE [LARGE SCALE GENOMIC DNA]</scope>
    <source>
        <strain evidence="5">HB3</strain>
    </source>
</reference>
<feature type="compositionally biased region" description="Acidic residues" evidence="1">
    <location>
        <begin position="328"/>
        <end position="367"/>
    </location>
</feature>
<gene>
    <name evidence="5" type="ORF">PFHG_05367</name>
</gene>
<evidence type="ECO:0000313" key="6">
    <source>
        <dbReference type="Proteomes" id="UP000054289"/>
    </source>
</evidence>
<evidence type="ECO:0000259" key="2">
    <source>
        <dbReference type="Pfam" id="PF03011"/>
    </source>
</evidence>
<feature type="region of interest" description="Disordered" evidence="1">
    <location>
        <begin position="469"/>
        <end position="507"/>
    </location>
</feature>
<name>A0A0L7KL54_PLAFX</name>
<dbReference type="Pfam" id="PF15445">
    <property type="entry name" value="ATS"/>
    <property type="match status" value="1"/>
</dbReference>
<evidence type="ECO:0000259" key="4">
    <source>
        <dbReference type="Pfam" id="PF21807"/>
    </source>
</evidence>
<protein>
    <recommendedName>
        <fullName evidence="7">Duffy-binding-like domain-containing protein</fullName>
    </recommendedName>
</protein>
<feature type="compositionally biased region" description="Low complexity" evidence="1">
    <location>
        <begin position="46"/>
        <end position="61"/>
    </location>
</feature>
<dbReference type="KEGG" id="pfh:PFHG_05367"/>
<dbReference type="InterPro" id="IPR049158">
    <property type="entry name" value="PfEMP1_CIDRalpha1_dom"/>
</dbReference>
<dbReference type="InterPro" id="IPR044932">
    <property type="entry name" value="PfEMP1_ATS_sf"/>
</dbReference>
<evidence type="ECO:0000259" key="3">
    <source>
        <dbReference type="Pfam" id="PF15445"/>
    </source>
</evidence>
<dbReference type="Gene3D" id="1.10.1900.40">
    <property type="entry name" value="Acidic terminal segments, variant surface antigen of PfEMP1"/>
    <property type="match status" value="1"/>
</dbReference>
<dbReference type="EMBL" id="CH672281">
    <property type="protein sequence ID" value="KOB63619.1"/>
    <property type="molecule type" value="Genomic_DNA"/>
</dbReference>
<evidence type="ECO:0000256" key="1">
    <source>
        <dbReference type="SAM" id="MobiDB-lite"/>
    </source>
</evidence>
<dbReference type="FunFam" id="1.10.1900.40:FF:000002">
    <property type="entry name" value="Erythrocyte membrane protein 1, PfEMP1"/>
    <property type="match status" value="1"/>
</dbReference>
<dbReference type="AlphaFoldDB" id="A0A0L7KL54"/>
<feature type="region of interest" description="Disordered" evidence="1">
    <location>
        <begin position="45"/>
        <end position="65"/>
    </location>
</feature>
<feature type="compositionally biased region" description="Low complexity" evidence="1">
    <location>
        <begin position="469"/>
        <end position="490"/>
    </location>
</feature>
<dbReference type="Pfam" id="PF21807">
    <property type="entry name" value="PfEMP1_CIDRalpha1_dom"/>
    <property type="match status" value="1"/>
</dbReference>
<accession>A0A0L7KL54</accession>
<organism evidence="5 6">
    <name type="scientific">Plasmodium falciparum (isolate HB3)</name>
    <dbReference type="NCBI Taxonomy" id="137071"/>
    <lineage>
        <taxon>Eukaryota</taxon>
        <taxon>Sar</taxon>
        <taxon>Alveolata</taxon>
        <taxon>Apicomplexa</taxon>
        <taxon>Aconoidasida</taxon>
        <taxon>Haemosporida</taxon>
        <taxon>Plasmodiidae</taxon>
        <taxon>Plasmodium</taxon>
        <taxon>Plasmodium (Laverania)</taxon>
    </lineage>
</organism>
<proteinExistence type="predicted"/>
<feature type="compositionally biased region" description="Polar residues" evidence="1">
    <location>
        <begin position="491"/>
        <end position="507"/>
    </location>
</feature>
<feature type="domain" description="PfEMP1 CIDRalpha1" evidence="4">
    <location>
        <begin position="19"/>
        <end position="50"/>
    </location>
</feature>
<dbReference type="Gene3D" id="1.20.58.830">
    <property type="match status" value="1"/>
</dbReference>
<dbReference type="Pfam" id="PF03011">
    <property type="entry name" value="PFEMP"/>
    <property type="match status" value="1"/>
</dbReference>
<feature type="domain" description="Duffy-binding-like" evidence="2">
    <location>
        <begin position="136"/>
        <end position="292"/>
    </location>
</feature>
<feature type="region of interest" description="Disordered" evidence="1">
    <location>
        <begin position="288"/>
        <end position="371"/>
    </location>
</feature>
<dbReference type="InterPro" id="IPR029211">
    <property type="entry name" value="PfEMP1_ATS"/>
</dbReference>
<sequence length="590" mass="66699">MNDCPRIKLYKPINDKVGTPINFLYSGDGQTEIAEKLKKFCRTENGSDGSSSARANGASGDKNGGSGSQELYQYWKCYQIGDLQKVREGEDDEDDGQYDQEVENAGGLCILQKTNGKENVNKQKTSHEIQKTFNPFFYYWVVHMLKDSIHWRTEKIKSCINNTNELKACKNNKKCNSDCDCFKRWVKQKGKEWGQIKVHFKTQDIRGKVVNGNTVVSFFLDHDELLEGVLDKGLLLESLQEAYGNAEDIKHIKKLLQETDVVGGGEHKTTIDFLLKEELNEAEECLKKQKDNECKPQEQATSGLGRSADPGPQSSPAAPVDTVHEVAEVQEEEEEEEEEEDEDEEDEEEEEGGQEALPDETEVVEETVAEKKTKSTIDLLRVINIPKSDYDIPTKLSPNRYIPYTSGKYRGKRYIYLEGDSGTDSGYTDHYSDITSSSESEYEELDINDIYVPGSPKYKTLIEVVLEPSGNNTTASGNNTTASGNNTTASDTQNDIQNDDIPSSKITDNEWNTLKKDFISNMLQNQPNTEPNILRDNVDNNTHPTMSRHNVEEKPFIMFIQDRNLLSGEEYNYDMSTNSGNNDLYNVVWI</sequence>
<dbReference type="OrthoDB" id="10339752at2759"/>